<organism evidence="1 2">
    <name type="scientific">Parafilimonas terrae</name>
    <dbReference type="NCBI Taxonomy" id="1465490"/>
    <lineage>
        <taxon>Bacteria</taxon>
        <taxon>Pseudomonadati</taxon>
        <taxon>Bacteroidota</taxon>
        <taxon>Chitinophagia</taxon>
        <taxon>Chitinophagales</taxon>
        <taxon>Chitinophagaceae</taxon>
        <taxon>Parafilimonas</taxon>
    </lineage>
</organism>
<dbReference type="OrthoDB" id="9765957at2"/>
<dbReference type="Proteomes" id="UP000199031">
    <property type="component" value="Unassembled WGS sequence"/>
</dbReference>
<dbReference type="EMBL" id="FOXQ01000015">
    <property type="protein sequence ID" value="SFQ50409.1"/>
    <property type="molecule type" value="Genomic_DNA"/>
</dbReference>
<name>A0A1I5Z1V3_9BACT</name>
<accession>A0A1I5Z1V3</accession>
<evidence type="ECO:0008006" key="3">
    <source>
        <dbReference type="Google" id="ProtNLM"/>
    </source>
</evidence>
<reference evidence="1 2" key="1">
    <citation type="submission" date="2016-10" db="EMBL/GenBank/DDBJ databases">
        <authorList>
            <person name="de Groot N.N."/>
        </authorList>
    </citation>
    <scope>NUCLEOTIDE SEQUENCE [LARGE SCALE GENOMIC DNA]</scope>
    <source>
        <strain evidence="1 2">DSM 28286</strain>
    </source>
</reference>
<dbReference type="RefSeq" id="WP_090662539.1">
    <property type="nucleotide sequence ID" value="NZ_FOXQ01000015.1"/>
</dbReference>
<protein>
    <recommendedName>
        <fullName evidence="3">DUF4185 domain-containing protein</fullName>
    </recommendedName>
</protein>
<gene>
    <name evidence="1" type="ORF">SAMN05444277_11591</name>
</gene>
<dbReference type="STRING" id="1465490.SAMN05444277_11591"/>
<evidence type="ECO:0000313" key="1">
    <source>
        <dbReference type="EMBL" id="SFQ50409.1"/>
    </source>
</evidence>
<sequence length="361" mass="40735">MRNIALLLLSILIFSCKKDMKTNAVTSAAITGAKAANSVEAVYWDSVFTRYGNGWTGGDGAISYKLPDGRSLWLWGDSFLDTVYPDRHRPVVGFIHNQVTTMDADGGNFKTYYGGTKQNPKPFFEAKGDSFYWPVYTVMNPKKTKLYVFLDKVYAYGTGSFDFKVTGVDVAVLNYPSLSIQRIVPFSKDTLVNWAGDAYESSDGFVYLYGAESTKYNKFIHVARFPKSNPFNIKYWNGTAWVKNAGKSVRVQGGVSEGFSFFEYQGKQYLLSQENLLGPNIYLWDAASPVGPFTRKRLVYTTMQKVGNFNVWTYNAKAHPQFIDNDGRLLVGYCSNSQTAQGLIKNADTYRPYFVWVSNWQ</sequence>
<dbReference type="PROSITE" id="PS51257">
    <property type="entry name" value="PROKAR_LIPOPROTEIN"/>
    <property type="match status" value="1"/>
</dbReference>
<proteinExistence type="predicted"/>
<dbReference type="AlphaFoldDB" id="A0A1I5Z1V3"/>
<keyword evidence="2" id="KW-1185">Reference proteome</keyword>
<evidence type="ECO:0000313" key="2">
    <source>
        <dbReference type="Proteomes" id="UP000199031"/>
    </source>
</evidence>